<evidence type="ECO:0000259" key="9">
    <source>
        <dbReference type="Pfam" id="PF10502"/>
    </source>
</evidence>
<dbReference type="AlphaFoldDB" id="A0A542ZM02"/>
<evidence type="ECO:0000256" key="6">
    <source>
        <dbReference type="PIRSR" id="PIRSR600223-1"/>
    </source>
</evidence>
<evidence type="ECO:0000256" key="3">
    <source>
        <dbReference type="ARBA" id="ARBA00009370"/>
    </source>
</evidence>
<feature type="active site" evidence="6">
    <location>
        <position position="61"/>
    </location>
</feature>
<organism evidence="10 11">
    <name type="scientific">Oryzihumus leptocrescens</name>
    <dbReference type="NCBI Taxonomy" id="297536"/>
    <lineage>
        <taxon>Bacteria</taxon>
        <taxon>Bacillati</taxon>
        <taxon>Actinomycetota</taxon>
        <taxon>Actinomycetes</taxon>
        <taxon>Micrococcales</taxon>
        <taxon>Intrasporangiaceae</taxon>
        <taxon>Oryzihumus</taxon>
    </lineage>
</organism>
<dbReference type="NCBIfam" id="TIGR02227">
    <property type="entry name" value="sigpep_I_bact"/>
    <property type="match status" value="1"/>
</dbReference>
<dbReference type="GO" id="GO:0005886">
    <property type="term" value="C:plasma membrane"/>
    <property type="evidence" value="ECO:0007669"/>
    <property type="project" value="UniProtKB-SubCell"/>
</dbReference>
<dbReference type="InterPro" id="IPR036286">
    <property type="entry name" value="LexA/Signal_pep-like_sf"/>
</dbReference>
<gene>
    <name evidence="10" type="ORF">FB474_2803</name>
</gene>
<evidence type="ECO:0000256" key="7">
    <source>
        <dbReference type="RuleBase" id="RU362042"/>
    </source>
</evidence>
<dbReference type="InterPro" id="IPR000223">
    <property type="entry name" value="Pept_S26A_signal_pept_1"/>
</dbReference>
<name>A0A542ZM02_9MICO</name>
<comment type="catalytic activity">
    <reaction evidence="1 7">
        <text>Cleavage of hydrophobic, N-terminal signal or leader sequences from secreted and periplasmic proteins.</text>
        <dbReference type="EC" id="3.4.21.89"/>
    </reaction>
</comment>
<accession>A0A542ZM02</accession>
<evidence type="ECO:0000256" key="1">
    <source>
        <dbReference type="ARBA" id="ARBA00000677"/>
    </source>
</evidence>
<comment type="caution">
    <text evidence="10">The sequence shown here is derived from an EMBL/GenBank/DDBJ whole genome shotgun (WGS) entry which is preliminary data.</text>
</comment>
<keyword evidence="7" id="KW-0472">Membrane</keyword>
<dbReference type="CDD" id="cd06530">
    <property type="entry name" value="S26_SPase_I"/>
    <property type="match status" value="1"/>
</dbReference>
<dbReference type="EMBL" id="VFOQ01000001">
    <property type="protein sequence ID" value="TQL61394.1"/>
    <property type="molecule type" value="Genomic_DNA"/>
</dbReference>
<feature type="compositionally biased region" description="Basic and acidic residues" evidence="8">
    <location>
        <begin position="1"/>
        <end position="11"/>
    </location>
</feature>
<comment type="similarity">
    <text evidence="3 7">Belongs to the peptidase S26 family.</text>
</comment>
<dbReference type="SUPFAM" id="SSF51306">
    <property type="entry name" value="LexA/Signal peptidase"/>
    <property type="match status" value="1"/>
</dbReference>
<dbReference type="PANTHER" id="PTHR43390:SF1">
    <property type="entry name" value="CHLOROPLAST PROCESSING PEPTIDASE"/>
    <property type="match status" value="1"/>
</dbReference>
<dbReference type="PRINTS" id="PR00727">
    <property type="entry name" value="LEADERPTASE"/>
</dbReference>
<keyword evidence="7" id="KW-0812">Transmembrane</keyword>
<proteinExistence type="inferred from homology"/>
<feature type="region of interest" description="Disordered" evidence="8">
    <location>
        <begin position="1"/>
        <end position="26"/>
    </location>
</feature>
<sequence length="245" mass="26636">MAVQSPEREGLADASQPEPHTRDRRDTWGPRRLVASMVVLLVVFVVTHVFLVQGFFIPTSSMEPTLHGCSACDGDRVLVDRMAVRTDAIHRGDVIVFRDSKGWLPHPSDASAPVVEWMELAGLAPDESGENLVKRVIGLDGDRVEARGGVLYVNGVRLLEPYLPPGVRASATDFAVTVPDDHLWVMGDNRDDSADSRSHLNDPGGPFIAEADVVGKAFAIVWPLRRSGTIDAPPTFDQASLARPD</sequence>
<dbReference type="Gene3D" id="2.10.109.10">
    <property type="entry name" value="Umud Fragment, subunit A"/>
    <property type="match status" value="1"/>
</dbReference>
<evidence type="ECO:0000256" key="5">
    <source>
        <dbReference type="ARBA" id="ARBA00022801"/>
    </source>
</evidence>
<protein>
    <recommendedName>
        <fullName evidence="4 7">Signal peptidase I</fullName>
        <ecNumber evidence="4 7">3.4.21.89</ecNumber>
    </recommendedName>
</protein>
<feature type="active site" evidence="6">
    <location>
        <position position="134"/>
    </location>
</feature>
<dbReference type="PANTHER" id="PTHR43390">
    <property type="entry name" value="SIGNAL PEPTIDASE I"/>
    <property type="match status" value="1"/>
</dbReference>
<dbReference type="EC" id="3.4.21.89" evidence="4 7"/>
<dbReference type="Pfam" id="PF10502">
    <property type="entry name" value="Peptidase_S26"/>
    <property type="match status" value="1"/>
</dbReference>
<dbReference type="RefSeq" id="WP_141789184.1">
    <property type="nucleotide sequence ID" value="NZ_BAAAKX010000001.1"/>
</dbReference>
<evidence type="ECO:0000256" key="4">
    <source>
        <dbReference type="ARBA" id="ARBA00013208"/>
    </source>
</evidence>
<keyword evidence="5 7" id="KW-0378">Hydrolase</keyword>
<reference evidence="10 11" key="1">
    <citation type="submission" date="2019-06" db="EMBL/GenBank/DDBJ databases">
        <title>Sequencing the genomes of 1000 actinobacteria strains.</title>
        <authorList>
            <person name="Klenk H.-P."/>
        </authorList>
    </citation>
    <scope>NUCLEOTIDE SEQUENCE [LARGE SCALE GENOMIC DNA]</scope>
    <source>
        <strain evidence="10 11">DSM 18082</strain>
    </source>
</reference>
<keyword evidence="7" id="KW-1133">Transmembrane helix</keyword>
<evidence type="ECO:0000313" key="10">
    <source>
        <dbReference type="EMBL" id="TQL61394.1"/>
    </source>
</evidence>
<dbReference type="GO" id="GO:0009003">
    <property type="term" value="F:signal peptidase activity"/>
    <property type="evidence" value="ECO:0007669"/>
    <property type="project" value="UniProtKB-EC"/>
</dbReference>
<dbReference type="InterPro" id="IPR019533">
    <property type="entry name" value="Peptidase_S26"/>
</dbReference>
<comment type="subcellular location">
    <subcellularLocation>
        <location evidence="2">Cell membrane</location>
        <topology evidence="2">Single-pass type II membrane protein</topology>
    </subcellularLocation>
    <subcellularLocation>
        <location evidence="7">Membrane</location>
        <topology evidence="7">Single-pass type II membrane protein</topology>
    </subcellularLocation>
</comment>
<evidence type="ECO:0000313" key="11">
    <source>
        <dbReference type="Proteomes" id="UP000319514"/>
    </source>
</evidence>
<dbReference type="PROSITE" id="PS00761">
    <property type="entry name" value="SPASE_I_3"/>
    <property type="match status" value="1"/>
</dbReference>
<feature type="domain" description="Peptidase S26" evidence="9">
    <location>
        <begin position="32"/>
        <end position="222"/>
    </location>
</feature>
<evidence type="ECO:0000256" key="2">
    <source>
        <dbReference type="ARBA" id="ARBA00004401"/>
    </source>
</evidence>
<feature type="transmembrane region" description="Helical" evidence="7">
    <location>
        <begin position="33"/>
        <end position="56"/>
    </location>
</feature>
<dbReference type="GO" id="GO:0006465">
    <property type="term" value="P:signal peptide processing"/>
    <property type="evidence" value="ECO:0007669"/>
    <property type="project" value="InterPro"/>
</dbReference>
<keyword evidence="7" id="KW-0645">Protease</keyword>
<dbReference type="OrthoDB" id="9815782at2"/>
<keyword evidence="11" id="KW-1185">Reference proteome</keyword>
<dbReference type="InterPro" id="IPR019758">
    <property type="entry name" value="Pept_S26A_signal_pept_1_CS"/>
</dbReference>
<dbReference type="Proteomes" id="UP000319514">
    <property type="component" value="Unassembled WGS sequence"/>
</dbReference>
<evidence type="ECO:0000256" key="8">
    <source>
        <dbReference type="SAM" id="MobiDB-lite"/>
    </source>
</evidence>
<dbReference type="GO" id="GO:0004252">
    <property type="term" value="F:serine-type endopeptidase activity"/>
    <property type="evidence" value="ECO:0007669"/>
    <property type="project" value="InterPro"/>
</dbReference>